<dbReference type="InterPro" id="IPR046349">
    <property type="entry name" value="C1-like_sf"/>
</dbReference>
<evidence type="ECO:0000313" key="4">
    <source>
        <dbReference type="Proteomes" id="UP001172457"/>
    </source>
</evidence>
<name>A0AA38SUT9_9ASTR</name>
<evidence type="ECO:0000256" key="1">
    <source>
        <dbReference type="ARBA" id="ARBA00022737"/>
    </source>
</evidence>
<dbReference type="Proteomes" id="UP001172457">
    <property type="component" value="Chromosome 8"/>
</dbReference>
<reference evidence="3" key="1">
    <citation type="submission" date="2023-03" db="EMBL/GenBank/DDBJ databases">
        <title>Chromosome-scale reference genome and RAD-based genetic map of yellow starthistle (Centaurea solstitialis) reveal putative structural variation and QTLs associated with invader traits.</title>
        <authorList>
            <person name="Reatini B."/>
            <person name="Cang F.A."/>
            <person name="Jiang Q."/>
            <person name="Mckibben M.T.W."/>
            <person name="Barker M.S."/>
            <person name="Rieseberg L.H."/>
            <person name="Dlugosch K.M."/>
        </authorList>
    </citation>
    <scope>NUCLEOTIDE SEQUENCE</scope>
    <source>
        <strain evidence="3">CAN-66</strain>
        <tissue evidence="3">Leaf</tissue>
    </source>
</reference>
<dbReference type="PANTHER" id="PTHR46288">
    <property type="entry name" value="PHORBOL-ESTER/DAG-TYPE DOMAIN-CONTAINING PROTEIN"/>
    <property type="match status" value="1"/>
</dbReference>
<dbReference type="Pfam" id="PF03107">
    <property type="entry name" value="C1_2"/>
    <property type="match status" value="1"/>
</dbReference>
<organism evidence="3 4">
    <name type="scientific">Centaurea solstitialis</name>
    <name type="common">yellow star-thistle</name>
    <dbReference type="NCBI Taxonomy" id="347529"/>
    <lineage>
        <taxon>Eukaryota</taxon>
        <taxon>Viridiplantae</taxon>
        <taxon>Streptophyta</taxon>
        <taxon>Embryophyta</taxon>
        <taxon>Tracheophyta</taxon>
        <taxon>Spermatophyta</taxon>
        <taxon>Magnoliopsida</taxon>
        <taxon>eudicotyledons</taxon>
        <taxon>Gunneridae</taxon>
        <taxon>Pentapetalae</taxon>
        <taxon>asterids</taxon>
        <taxon>campanulids</taxon>
        <taxon>Asterales</taxon>
        <taxon>Asteraceae</taxon>
        <taxon>Carduoideae</taxon>
        <taxon>Cardueae</taxon>
        <taxon>Centaureinae</taxon>
        <taxon>Centaurea</taxon>
    </lineage>
</organism>
<evidence type="ECO:0000259" key="2">
    <source>
        <dbReference type="Pfam" id="PF03107"/>
    </source>
</evidence>
<evidence type="ECO:0000313" key="3">
    <source>
        <dbReference type="EMBL" id="KAJ9538778.1"/>
    </source>
</evidence>
<proteinExistence type="predicted"/>
<feature type="domain" description="DC1" evidence="2">
    <location>
        <begin position="80"/>
        <end position="125"/>
    </location>
</feature>
<keyword evidence="4" id="KW-1185">Reference proteome</keyword>
<protein>
    <recommendedName>
        <fullName evidence="2">DC1 domain-containing protein</fullName>
    </recommendedName>
</protein>
<dbReference type="SUPFAM" id="SSF57889">
    <property type="entry name" value="Cysteine-rich domain"/>
    <property type="match status" value="1"/>
</dbReference>
<accession>A0AA38SUT9</accession>
<gene>
    <name evidence="3" type="ORF">OSB04_031511</name>
</gene>
<dbReference type="EMBL" id="JARYMX010000008">
    <property type="protein sequence ID" value="KAJ9538778.1"/>
    <property type="molecule type" value="Genomic_DNA"/>
</dbReference>
<dbReference type="PANTHER" id="PTHR46288:SF27">
    <property type="entry name" value="CYSTEINE_HISTIDINE-RICH C1 DOMAIN FAMILY PROTEIN"/>
    <property type="match status" value="1"/>
</dbReference>
<sequence length="155" mass="17333">MGEINHFLHQQYSLKFIEDLKDVVRVNIGEEDNAKKKDVVIRCVGCLEPISGGSAYGCISCNCFLHKLCAKSTPTINHHLHPLHPLTFMSHDFEEFYCDVCGNRVSSEVHTYYCMICDFAACLKCGVAASIKIGSKKDNKVYMCALIVILILTVI</sequence>
<keyword evidence="1" id="KW-0677">Repeat</keyword>
<comment type="caution">
    <text evidence="3">The sequence shown here is derived from an EMBL/GenBank/DDBJ whole genome shotgun (WGS) entry which is preliminary data.</text>
</comment>
<dbReference type="AlphaFoldDB" id="A0AA38SUT9"/>
<dbReference type="InterPro" id="IPR004146">
    <property type="entry name" value="DC1"/>
</dbReference>